<dbReference type="Proteomes" id="UP001203852">
    <property type="component" value="Unassembled WGS sequence"/>
</dbReference>
<sequence length="664" mass="73245">MKYCLLQGLFVSLSLSALIPSSPVKTEPKDITTVAGTTGPDHVSIHFRAPCQGCFIGTDDGLEITLDIDSADEECSSSPPRLNGFPLSLTNKEAHGRIAFKSRASNGLGEKEVLASWESTCLKGQASVISVRFDDIVGHNSVKEISGFTTSFKQKGHPAVLRLQDKPLKHVSSQVCDEWLSERLSVTPVMEDPKPSLDALLQIEYMHLDNLKAEMGELHERIRHTEGRIMSILKQDFKACSTMQCLWRTAIQKAPAISKFIGLHFSHHHEEGCKGPTCPKKDMHGMGGPPKQVDVPSPTQSRSLPSASKGPEKEHKPHHAPEGKPTGHDGPGKEHEHHGKPDGPPHGRPEGLKHPPQGHHGPPHGPEGEHHGPPHGPPHGPEGEHHGPPHGPEGEHHGPPHGHPEEFSEHHGPPDGPPEGPPPDHHGPPHGPPEGFPPPPPGPHGPPRGPPRHAIFGFRGRRSFEYKLSLSVISLLLLVILSALIFRLIKSKSSWYKDPRRRAERAARKEERRTKKAYRKAACKHKWSTWWRSHRERSGDYEEKRQMILEQEGILEDVMQNEIRSLRNASDLVREIVRAEEGRARGYDVEAGVGPSRMSDVPPSYSAPPPRYEDELEGEITVVDGFRYTPSNTDDTPESSIVDCSPRLSFETGGSTMMSRDTKN</sequence>
<feature type="compositionally biased region" description="Basic and acidic residues" evidence="1">
    <location>
        <begin position="381"/>
        <end position="413"/>
    </location>
</feature>
<organism evidence="4 5">
    <name type="scientific">Exophiala viscosa</name>
    <dbReference type="NCBI Taxonomy" id="2486360"/>
    <lineage>
        <taxon>Eukaryota</taxon>
        <taxon>Fungi</taxon>
        <taxon>Dikarya</taxon>
        <taxon>Ascomycota</taxon>
        <taxon>Pezizomycotina</taxon>
        <taxon>Eurotiomycetes</taxon>
        <taxon>Chaetothyriomycetidae</taxon>
        <taxon>Chaetothyriales</taxon>
        <taxon>Herpotrichiellaceae</taxon>
        <taxon>Exophiala</taxon>
    </lineage>
</organism>
<proteinExistence type="predicted"/>
<accession>A0AAN6DW23</accession>
<feature type="region of interest" description="Disordered" evidence="1">
    <location>
        <begin position="268"/>
        <end position="454"/>
    </location>
</feature>
<name>A0AAN6DW23_9EURO</name>
<feature type="compositionally biased region" description="Basic and acidic residues" evidence="1">
    <location>
        <begin position="504"/>
        <end position="513"/>
    </location>
</feature>
<feature type="region of interest" description="Disordered" evidence="1">
    <location>
        <begin position="590"/>
        <end position="612"/>
    </location>
</feature>
<feature type="transmembrane region" description="Helical" evidence="2">
    <location>
        <begin position="468"/>
        <end position="489"/>
    </location>
</feature>
<keyword evidence="2" id="KW-0472">Membrane</keyword>
<keyword evidence="2" id="KW-0812">Transmembrane</keyword>
<feature type="signal peptide" evidence="3">
    <location>
        <begin position="1"/>
        <end position="16"/>
    </location>
</feature>
<feature type="compositionally biased region" description="Pro residues" evidence="1">
    <location>
        <begin position="429"/>
        <end position="449"/>
    </location>
</feature>
<gene>
    <name evidence="4" type="ORF">EDD36DRAFT_419331</name>
</gene>
<keyword evidence="2" id="KW-1133">Transmembrane helix</keyword>
<feature type="region of interest" description="Disordered" evidence="1">
    <location>
        <begin position="628"/>
        <end position="664"/>
    </location>
</feature>
<evidence type="ECO:0000313" key="5">
    <source>
        <dbReference type="Proteomes" id="UP001203852"/>
    </source>
</evidence>
<feature type="region of interest" description="Disordered" evidence="1">
    <location>
        <begin position="497"/>
        <end position="517"/>
    </location>
</feature>
<evidence type="ECO:0000256" key="2">
    <source>
        <dbReference type="SAM" id="Phobius"/>
    </source>
</evidence>
<keyword evidence="5" id="KW-1185">Reference proteome</keyword>
<feature type="compositionally biased region" description="Basic and acidic residues" evidence="1">
    <location>
        <begin position="310"/>
        <end position="353"/>
    </location>
</feature>
<feature type="compositionally biased region" description="Polar residues" evidence="1">
    <location>
        <begin position="297"/>
        <end position="306"/>
    </location>
</feature>
<dbReference type="AlphaFoldDB" id="A0AAN6DW23"/>
<evidence type="ECO:0000313" key="4">
    <source>
        <dbReference type="EMBL" id="KAI1613183.1"/>
    </source>
</evidence>
<protein>
    <submittedName>
        <fullName evidence="4">Uncharacterized protein</fullName>
    </submittedName>
</protein>
<feature type="compositionally biased region" description="Basic and acidic residues" evidence="1">
    <location>
        <begin position="268"/>
        <end position="284"/>
    </location>
</feature>
<reference evidence="4" key="1">
    <citation type="journal article" date="2022" name="bioRxiv">
        <title>Deciphering the potential niche of two novel black yeast fungi from a biological soil crust based on their genomes, phenotypes, and melanin regulation.</title>
        <authorList>
            <consortium name="DOE Joint Genome Institute"/>
            <person name="Carr E.C."/>
            <person name="Barton Q."/>
            <person name="Grambo S."/>
            <person name="Sullivan M."/>
            <person name="Renfro C.M."/>
            <person name="Kuo A."/>
            <person name="Pangilinan J."/>
            <person name="Lipzen A."/>
            <person name="Keymanesh K."/>
            <person name="Savage E."/>
            <person name="Barry K."/>
            <person name="Grigoriev I.V."/>
            <person name="Riekhof W.R."/>
            <person name="Harris S.S."/>
        </authorList>
    </citation>
    <scope>NUCLEOTIDE SEQUENCE</scope>
    <source>
        <strain evidence="4">JF 03-4F</strain>
    </source>
</reference>
<feature type="chain" id="PRO_5042875498" evidence="3">
    <location>
        <begin position="17"/>
        <end position="664"/>
    </location>
</feature>
<dbReference type="EMBL" id="MU404354">
    <property type="protein sequence ID" value="KAI1613183.1"/>
    <property type="molecule type" value="Genomic_DNA"/>
</dbReference>
<evidence type="ECO:0000256" key="1">
    <source>
        <dbReference type="SAM" id="MobiDB-lite"/>
    </source>
</evidence>
<feature type="compositionally biased region" description="Polar residues" evidence="1">
    <location>
        <begin position="652"/>
        <end position="664"/>
    </location>
</feature>
<comment type="caution">
    <text evidence="4">The sequence shown here is derived from an EMBL/GenBank/DDBJ whole genome shotgun (WGS) entry which is preliminary data.</text>
</comment>
<keyword evidence="3" id="KW-0732">Signal</keyword>
<evidence type="ECO:0000256" key="3">
    <source>
        <dbReference type="SAM" id="SignalP"/>
    </source>
</evidence>